<dbReference type="InterPro" id="IPR029787">
    <property type="entry name" value="Nucleotide_cyclase"/>
</dbReference>
<dbReference type="InterPro" id="IPR000160">
    <property type="entry name" value="GGDEF_dom"/>
</dbReference>
<comment type="caution">
    <text evidence="2">The sequence shown here is derived from an EMBL/GenBank/DDBJ whole genome shotgun (WGS) entry which is preliminary data.</text>
</comment>
<feature type="domain" description="GGDEF" evidence="1">
    <location>
        <begin position="393"/>
        <end position="528"/>
    </location>
</feature>
<keyword evidence="2" id="KW-0548">Nucleotidyltransferase</keyword>
<dbReference type="InterPro" id="IPR050469">
    <property type="entry name" value="Diguanylate_Cyclase"/>
</dbReference>
<dbReference type="GO" id="GO:0052621">
    <property type="term" value="F:diguanylate cyclase activity"/>
    <property type="evidence" value="ECO:0007669"/>
    <property type="project" value="UniProtKB-EC"/>
</dbReference>
<dbReference type="SUPFAM" id="SSF55073">
    <property type="entry name" value="Nucleotide cyclase"/>
    <property type="match status" value="1"/>
</dbReference>
<dbReference type="PANTHER" id="PTHR45138">
    <property type="entry name" value="REGULATORY COMPONENTS OF SENSORY TRANSDUCTION SYSTEM"/>
    <property type="match status" value="1"/>
</dbReference>
<dbReference type="EC" id="2.7.7.65" evidence="2"/>
<dbReference type="SMART" id="SM00267">
    <property type="entry name" value="GGDEF"/>
    <property type="match status" value="1"/>
</dbReference>
<keyword evidence="2" id="KW-0808">Transferase</keyword>
<dbReference type="PANTHER" id="PTHR45138:SF9">
    <property type="entry name" value="DIGUANYLATE CYCLASE DGCM-RELATED"/>
    <property type="match status" value="1"/>
</dbReference>
<dbReference type="PROSITE" id="PS50887">
    <property type="entry name" value="GGDEF"/>
    <property type="match status" value="1"/>
</dbReference>
<dbReference type="InterPro" id="IPR011990">
    <property type="entry name" value="TPR-like_helical_dom_sf"/>
</dbReference>
<dbReference type="Pfam" id="PF00990">
    <property type="entry name" value="GGDEF"/>
    <property type="match status" value="1"/>
</dbReference>
<reference evidence="3" key="1">
    <citation type="journal article" date="2019" name="Int. J. Syst. Evol. Microbiol.">
        <title>The Global Catalogue of Microorganisms (GCM) 10K type strain sequencing project: providing services to taxonomists for standard genome sequencing and annotation.</title>
        <authorList>
            <consortium name="The Broad Institute Genomics Platform"/>
            <consortium name="The Broad Institute Genome Sequencing Center for Infectious Disease"/>
            <person name="Wu L."/>
            <person name="Ma J."/>
        </authorList>
    </citation>
    <scope>NUCLEOTIDE SEQUENCE [LARGE SCALE GENOMIC DNA]</scope>
    <source>
        <strain evidence="3">CCM 7526</strain>
    </source>
</reference>
<evidence type="ECO:0000259" key="1">
    <source>
        <dbReference type="PROSITE" id="PS50887"/>
    </source>
</evidence>
<dbReference type="Proteomes" id="UP001597183">
    <property type="component" value="Unassembled WGS sequence"/>
</dbReference>
<organism evidence="2 3">
    <name type="scientific">Actinoplanes sichuanensis</name>
    <dbReference type="NCBI Taxonomy" id="512349"/>
    <lineage>
        <taxon>Bacteria</taxon>
        <taxon>Bacillati</taxon>
        <taxon>Actinomycetota</taxon>
        <taxon>Actinomycetes</taxon>
        <taxon>Micromonosporales</taxon>
        <taxon>Micromonosporaceae</taxon>
        <taxon>Actinoplanes</taxon>
    </lineage>
</organism>
<name>A0ABW4AQ27_9ACTN</name>
<dbReference type="InterPro" id="IPR043128">
    <property type="entry name" value="Rev_trsase/Diguanyl_cyclase"/>
</dbReference>
<proteinExistence type="predicted"/>
<dbReference type="CDD" id="cd01949">
    <property type="entry name" value="GGDEF"/>
    <property type="match status" value="1"/>
</dbReference>
<dbReference type="RefSeq" id="WP_317796275.1">
    <property type="nucleotide sequence ID" value="NZ_AP028461.1"/>
</dbReference>
<evidence type="ECO:0000313" key="2">
    <source>
        <dbReference type="EMBL" id="MFD1372287.1"/>
    </source>
</evidence>
<gene>
    <name evidence="2" type="ORF">ACFQ5G_43785</name>
</gene>
<dbReference type="Gene3D" id="1.25.40.10">
    <property type="entry name" value="Tetratricopeptide repeat domain"/>
    <property type="match status" value="1"/>
</dbReference>
<evidence type="ECO:0000313" key="3">
    <source>
        <dbReference type="Proteomes" id="UP001597183"/>
    </source>
</evidence>
<dbReference type="Gene3D" id="3.30.70.270">
    <property type="match status" value="1"/>
</dbReference>
<sequence>MLTEAEPTERDENRLSAAIESIEEQPRLDHDPAVMILRVRDLQADARRLGRPDLHHRAQLIMADMRGRQGDLAAAGRIVHDVHAWAVERRHAHLLALSHWHLASLFAQLGDATSQLQHAVGAMESVNAMPAPSVMLRLRCTMALADAYGDSGDFASARERYAESERLAVEVDDIRAHTTILNNLAYTEHQAGDLTAATRAADRMLTLAHRHEVRLDDSTLDTVAKVWLAAGRHTEAIDLIRHTRIDRTGPDEDANSVASCLVTLAEAYRLVGELDQAHMALQRCRVLCTERGLAGVELEVLREYAQLLATQRRFEEAFLAHQDFHAAAMRLHSGQRDARARVLQAVYEIDEARQARRRAQEMAMRDSLTGLYNRRFVEAELPVLLHRAAEKNTALSLAVLDLDFFKRINDTCSHGAGDRVLQKVADLISARAQILDGAFGARLGGEEFLFVMPGIDGAEAVAQMSRLRQAIREHDWRPVTGSLPVTTSIGVTSTRHGHGTATDLLHQADLFLYQSKANGRDRITSADDQPADPSR</sequence>
<dbReference type="EMBL" id="JBHTMK010000055">
    <property type="protein sequence ID" value="MFD1372287.1"/>
    <property type="molecule type" value="Genomic_DNA"/>
</dbReference>
<keyword evidence="3" id="KW-1185">Reference proteome</keyword>
<dbReference type="SUPFAM" id="SSF48452">
    <property type="entry name" value="TPR-like"/>
    <property type="match status" value="1"/>
</dbReference>
<accession>A0ABW4AQ27</accession>
<protein>
    <submittedName>
        <fullName evidence="2">Diguanylate cyclase</fullName>
        <ecNumber evidence="2">2.7.7.65</ecNumber>
    </submittedName>
</protein>
<dbReference type="NCBIfam" id="TIGR00254">
    <property type="entry name" value="GGDEF"/>
    <property type="match status" value="1"/>
</dbReference>